<proteinExistence type="inferred from homology"/>
<gene>
    <name evidence="5" type="ORF">GCM10022212_22950</name>
</gene>
<name>A0ABP7TDG4_9BURK</name>
<organism evidence="5 6">
    <name type="scientific">Actimicrobium antarcticum</name>
    <dbReference type="NCBI Taxonomy" id="1051899"/>
    <lineage>
        <taxon>Bacteria</taxon>
        <taxon>Pseudomonadati</taxon>
        <taxon>Pseudomonadota</taxon>
        <taxon>Betaproteobacteria</taxon>
        <taxon>Burkholderiales</taxon>
        <taxon>Oxalobacteraceae</taxon>
        <taxon>Actimicrobium</taxon>
    </lineage>
</organism>
<comment type="similarity">
    <text evidence="1">Belongs to the type-I restriction system S methylase family.</text>
</comment>
<keyword evidence="3" id="KW-0238">DNA-binding</keyword>
<evidence type="ECO:0000313" key="5">
    <source>
        <dbReference type="EMBL" id="GAA4024725.1"/>
    </source>
</evidence>
<evidence type="ECO:0000256" key="3">
    <source>
        <dbReference type="ARBA" id="ARBA00023125"/>
    </source>
</evidence>
<dbReference type="Proteomes" id="UP001501353">
    <property type="component" value="Unassembled WGS sequence"/>
</dbReference>
<accession>A0ABP7TDG4</accession>
<keyword evidence="2" id="KW-0680">Restriction system</keyword>
<feature type="domain" description="Type I restriction modification DNA specificity" evidence="4">
    <location>
        <begin position="4"/>
        <end position="123"/>
    </location>
</feature>
<sequence length="161" mass="18058">MKMHELFAITVAKSKSTDDYVVGEVPFVTNTEINNGVVRYVEPFDEDKVFKGPAICISGLGYATVHYGEFLPKGNGGDSCTILKPKNALKKSEVLYYAALFNTLHSWRFSFGRKASRRRLENLEMRPLHTKAPIKLLAEIEANNNMMSSLLAEKEAQLRDG</sequence>
<dbReference type="InterPro" id="IPR044946">
    <property type="entry name" value="Restrct_endonuc_typeI_TRD_sf"/>
</dbReference>
<dbReference type="Gene3D" id="3.90.220.20">
    <property type="entry name" value="DNA methylase specificity domains"/>
    <property type="match status" value="1"/>
</dbReference>
<evidence type="ECO:0000313" key="6">
    <source>
        <dbReference type="Proteomes" id="UP001501353"/>
    </source>
</evidence>
<comment type="caution">
    <text evidence="5">The sequence shown here is derived from an EMBL/GenBank/DDBJ whole genome shotgun (WGS) entry which is preliminary data.</text>
</comment>
<dbReference type="SUPFAM" id="SSF116734">
    <property type="entry name" value="DNA methylase specificity domain"/>
    <property type="match status" value="1"/>
</dbReference>
<dbReference type="InterPro" id="IPR000055">
    <property type="entry name" value="Restrct_endonuc_typeI_TRD"/>
</dbReference>
<protein>
    <recommendedName>
        <fullName evidence="4">Type I restriction modification DNA specificity domain-containing protein</fullName>
    </recommendedName>
</protein>
<evidence type="ECO:0000259" key="4">
    <source>
        <dbReference type="Pfam" id="PF01420"/>
    </source>
</evidence>
<evidence type="ECO:0000256" key="2">
    <source>
        <dbReference type="ARBA" id="ARBA00022747"/>
    </source>
</evidence>
<dbReference type="RefSeq" id="WP_344763444.1">
    <property type="nucleotide sequence ID" value="NZ_BAAAZE010000008.1"/>
</dbReference>
<keyword evidence="6" id="KW-1185">Reference proteome</keyword>
<reference evidence="6" key="1">
    <citation type="journal article" date="2019" name="Int. J. Syst. Evol. Microbiol.">
        <title>The Global Catalogue of Microorganisms (GCM) 10K type strain sequencing project: providing services to taxonomists for standard genome sequencing and annotation.</title>
        <authorList>
            <consortium name="The Broad Institute Genomics Platform"/>
            <consortium name="The Broad Institute Genome Sequencing Center for Infectious Disease"/>
            <person name="Wu L."/>
            <person name="Ma J."/>
        </authorList>
    </citation>
    <scope>NUCLEOTIDE SEQUENCE [LARGE SCALE GENOMIC DNA]</scope>
    <source>
        <strain evidence="6">JCM 16673</strain>
    </source>
</reference>
<evidence type="ECO:0000256" key="1">
    <source>
        <dbReference type="ARBA" id="ARBA00010923"/>
    </source>
</evidence>
<dbReference type="Pfam" id="PF01420">
    <property type="entry name" value="Methylase_S"/>
    <property type="match status" value="1"/>
</dbReference>
<dbReference type="EMBL" id="BAAAZE010000008">
    <property type="protein sequence ID" value="GAA4024725.1"/>
    <property type="molecule type" value="Genomic_DNA"/>
</dbReference>